<evidence type="ECO:0000313" key="2">
    <source>
        <dbReference type="EMBL" id="GBM08149.1"/>
    </source>
</evidence>
<dbReference type="EMBL" id="BGPR01000252">
    <property type="protein sequence ID" value="GBM08149.1"/>
    <property type="molecule type" value="Genomic_DNA"/>
</dbReference>
<name>A0A4Y2CVL5_ARAVE</name>
<organism evidence="2 3">
    <name type="scientific">Araneus ventricosus</name>
    <name type="common">Orbweaver spider</name>
    <name type="synonym">Epeira ventricosa</name>
    <dbReference type="NCBI Taxonomy" id="182803"/>
    <lineage>
        <taxon>Eukaryota</taxon>
        <taxon>Metazoa</taxon>
        <taxon>Ecdysozoa</taxon>
        <taxon>Arthropoda</taxon>
        <taxon>Chelicerata</taxon>
        <taxon>Arachnida</taxon>
        <taxon>Araneae</taxon>
        <taxon>Araneomorphae</taxon>
        <taxon>Entelegynae</taxon>
        <taxon>Araneoidea</taxon>
        <taxon>Araneidae</taxon>
        <taxon>Araneus</taxon>
    </lineage>
</organism>
<dbReference type="Proteomes" id="UP000499080">
    <property type="component" value="Unassembled WGS sequence"/>
</dbReference>
<comment type="caution">
    <text evidence="2">The sequence shown here is derived from an EMBL/GenBank/DDBJ whole genome shotgun (WGS) entry which is preliminary data.</text>
</comment>
<protein>
    <submittedName>
        <fullName evidence="2">Uncharacterized protein</fullName>
    </submittedName>
</protein>
<sequence>MSGVRTVRLRLSGKNPCQITADAGIQRVYGWAYVSSDVVARTRAVRFPIALHSPIRRITHCTPEPHMQDAYPLAPRSYNQPIAVASVCEMKSLCKNTRESAHVQRHLSRLRVAQEIFSSNAPSRRTISAPGGDSQTKYENGHRAAEGTSLVP</sequence>
<evidence type="ECO:0000256" key="1">
    <source>
        <dbReference type="SAM" id="MobiDB-lite"/>
    </source>
</evidence>
<gene>
    <name evidence="2" type="ORF">AVEN_214479_1</name>
</gene>
<keyword evidence="3" id="KW-1185">Reference proteome</keyword>
<proteinExistence type="predicted"/>
<dbReference type="AlphaFoldDB" id="A0A4Y2CVL5"/>
<accession>A0A4Y2CVL5</accession>
<evidence type="ECO:0000313" key="3">
    <source>
        <dbReference type="Proteomes" id="UP000499080"/>
    </source>
</evidence>
<reference evidence="2 3" key="1">
    <citation type="journal article" date="2019" name="Sci. Rep.">
        <title>Orb-weaving spider Araneus ventricosus genome elucidates the spidroin gene catalogue.</title>
        <authorList>
            <person name="Kono N."/>
            <person name="Nakamura H."/>
            <person name="Ohtoshi R."/>
            <person name="Moran D.A.P."/>
            <person name="Shinohara A."/>
            <person name="Yoshida Y."/>
            <person name="Fujiwara M."/>
            <person name="Mori M."/>
            <person name="Tomita M."/>
            <person name="Arakawa K."/>
        </authorList>
    </citation>
    <scope>NUCLEOTIDE SEQUENCE [LARGE SCALE GENOMIC DNA]</scope>
</reference>
<feature type="region of interest" description="Disordered" evidence="1">
    <location>
        <begin position="121"/>
        <end position="152"/>
    </location>
</feature>